<feature type="transmembrane region" description="Helical" evidence="3">
    <location>
        <begin position="78"/>
        <end position="94"/>
    </location>
</feature>
<evidence type="ECO:0000313" key="4">
    <source>
        <dbReference type="EMBL" id="SCO72516.1"/>
    </source>
</evidence>
<sequence length="268" mass="30564">MINIKRKKKCSANSGKFIQKSICHEHSILSLNNSVTCVKDVTKTKNCNNNGIISEAPYYFFNLTLSSTYKSLAKCSKLIRTYYIVLFQFAVVLADESLSSQEGMSSHLDVIQNLKKIAQVGENVTSFVDKISSSCQNIFGTDSSVCNNPHYAISLFFFLISTFFSILFGLLNRVCCHCVKRSRARRKRNKIIQEKEEEQKYEMELLQRQMKLLQMQQQKMYQQQIGPFTPIPVIMQGAAAQDKEKKKNSKNDKLNSMNSILKVGYNAS</sequence>
<accession>A0A1G4HC64</accession>
<keyword evidence="1" id="KW-0175">Coiled coil</keyword>
<evidence type="ECO:0000256" key="3">
    <source>
        <dbReference type="SAM" id="Phobius"/>
    </source>
</evidence>
<protein>
    <submittedName>
        <fullName evidence="4">Uncharacterized protein</fullName>
    </submittedName>
</protein>
<evidence type="ECO:0000256" key="2">
    <source>
        <dbReference type="SAM" id="MobiDB-lite"/>
    </source>
</evidence>
<keyword evidence="3" id="KW-1133">Transmembrane helix</keyword>
<name>A0A1G4HC64_PLAVI</name>
<feature type="transmembrane region" description="Helical" evidence="3">
    <location>
        <begin position="151"/>
        <end position="171"/>
    </location>
</feature>
<dbReference type="AlphaFoldDB" id="A0A1G4HC64"/>
<dbReference type="VEuPathDB" id="PlasmoDB:PVP01_0902900"/>
<proteinExistence type="predicted"/>
<dbReference type="Proteomes" id="UP000305196">
    <property type="component" value="Chromosome 9"/>
</dbReference>
<reference evidence="4 5" key="1">
    <citation type="submission" date="2016-07" db="EMBL/GenBank/DDBJ databases">
        <authorList>
            <consortium name="Pathogen Informatics"/>
        </authorList>
    </citation>
    <scope>NUCLEOTIDE SEQUENCE [LARGE SCALE GENOMIC DNA]</scope>
</reference>
<evidence type="ECO:0000256" key="1">
    <source>
        <dbReference type="SAM" id="Coils"/>
    </source>
</evidence>
<gene>
    <name evidence="4" type="ORF">PVC01_090006100</name>
</gene>
<evidence type="ECO:0000313" key="5">
    <source>
        <dbReference type="Proteomes" id="UP000305196"/>
    </source>
</evidence>
<keyword evidence="3" id="KW-0812">Transmembrane</keyword>
<organism evidence="4 5">
    <name type="scientific">Plasmodium vivax</name>
    <name type="common">malaria parasite P. vivax</name>
    <dbReference type="NCBI Taxonomy" id="5855"/>
    <lineage>
        <taxon>Eukaryota</taxon>
        <taxon>Sar</taxon>
        <taxon>Alveolata</taxon>
        <taxon>Apicomplexa</taxon>
        <taxon>Aconoidasida</taxon>
        <taxon>Haemosporida</taxon>
        <taxon>Plasmodiidae</taxon>
        <taxon>Plasmodium</taxon>
        <taxon>Plasmodium (Plasmodium)</taxon>
    </lineage>
</organism>
<feature type="region of interest" description="Disordered" evidence="2">
    <location>
        <begin position="239"/>
        <end position="268"/>
    </location>
</feature>
<keyword evidence="3" id="KW-0472">Membrane</keyword>
<feature type="coiled-coil region" evidence="1">
    <location>
        <begin position="184"/>
        <end position="223"/>
    </location>
</feature>
<feature type="compositionally biased region" description="Basic and acidic residues" evidence="2">
    <location>
        <begin position="241"/>
        <end position="253"/>
    </location>
</feature>
<dbReference type="EMBL" id="LT615264">
    <property type="protein sequence ID" value="SCO72516.1"/>
    <property type="molecule type" value="Genomic_DNA"/>
</dbReference>